<evidence type="ECO:0000313" key="1">
    <source>
        <dbReference type="EMBL" id="KAK1418738.1"/>
    </source>
</evidence>
<organism evidence="1 2">
    <name type="scientific">Tagetes erecta</name>
    <name type="common">African marigold</name>
    <dbReference type="NCBI Taxonomy" id="13708"/>
    <lineage>
        <taxon>Eukaryota</taxon>
        <taxon>Viridiplantae</taxon>
        <taxon>Streptophyta</taxon>
        <taxon>Embryophyta</taxon>
        <taxon>Tracheophyta</taxon>
        <taxon>Spermatophyta</taxon>
        <taxon>Magnoliopsida</taxon>
        <taxon>eudicotyledons</taxon>
        <taxon>Gunneridae</taxon>
        <taxon>Pentapetalae</taxon>
        <taxon>asterids</taxon>
        <taxon>campanulids</taxon>
        <taxon>Asterales</taxon>
        <taxon>Asteraceae</taxon>
        <taxon>Asteroideae</taxon>
        <taxon>Heliantheae alliance</taxon>
        <taxon>Tageteae</taxon>
        <taxon>Tagetes</taxon>
    </lineage>
</organism>
<evidence type="ECO:0000313" key="2">
    <source>
        <dbReference type="Proteomes" id="UP001229421"/>
    </source>
</evidence>
<proteinExistence type="predicted"/>
<dbReference type="AlphaFoldDB" id="A0AAD8KA18"/>
<comment type="caution">
    <text evidence="1">The sequence shown here is derived from an EMBL/GenBank/DDBJ whole genome shotgun (WGS) entry which is preliminary data.</text>
</comment>
<sequence>MKPRNLVKIQDAEVGLDLWLSFPILRSEFRCSPVRDGCLSCSPESTQSLPSSKLISQEVANSFEDMLDDDGVASDDTACTERTAEHHSEDGVILVVDKRVAIGVD</sequence>
<name>A0AAD8KA18_TARER</name>
<dbReference type="EMBL" id="JAUHHV010000007">
    <property type="protein sequence ID" value="KAK1418738.1"/>
    <property type="molecule type" value="Genomic_DNA"/>
</dbReference>
<reference evidence="1" key="1">
    <citation type="journal article" date="2023" name="bioRxiv">
        <title>Improved chromosome-level genome assembly for marigold (Tagetes erecta).</title>
        <authorList>
            <person name="Jiang F."/>
            <person name="Yuan L."/>
            <person name="Wang S."/>
            <person name="Wang H."/>
            <person name="Xu D."/>
            <person name="Wang A."/>
            <person name="Fan W."/>
        </authorList>
    </citation>
    <scope>NUCLEOTIDE SEQUENCE</scope>
    <source>
        <strain evidence="1">WSJ</strain>
        <tissue evidence="1">Leaf</tissue>
    </source>
</reference>
<keyword evidence="2" id="KW-1185">Reference proteome</keyword>
<dbReference type="Proteomes" id="UP001229421">
    <property type="component" value="Unassembled WGS sequence"/>
</dbReference>
<protein>
    <submittedName>
        <fullName evidence="1">Uncharacterized protein</fullName>
    </submittedName>
</protein>
<accession>A0AAD8KA18</accession>
<gene>
    <name evidence="1" type="ORF">QVD17_27884</name>
</gene>